<gene>
    <name evidence="1" type="primary">virB5</name>
    <name evidence="1" type="ORF">GCM10023260_13370</name>
</gene>
<dbReference type="EMBL" id="BAABIY010000064">
    <property type="protein sequence ID" value="GAA5101403.1"/>
    <property type="molecule type" value="Genomic_DNA"/>
</dbReference>
<dbReference type="CDD" id="cd14262">
    <property type="entry name" value="VirB5_like"/>
    <property type="match status" value="1"/>
</dbReference>
<dbReference type="InterPro" id="IPR023220">
    <property type="entry name" value="T4SS_VirB5-domain"/>
</dbReference>
<dbReference type="SUPFAM" id="SSF101082">
    <property type="entry name" value="Typo IV secretion system protein TraC"/>
    <property type="match status" value="1"/>
</dbReference>
<reference evidence="2" key="1">
    <citation type="journal article" date="2019" name="Int. J. Syst. Evol. Microbiol.">
        <title>The Global Catalogue of Microorganisms (GCM) 10K type strain sequencing project: providing services to taxonomists for standard genome sequencing and annotation.</title>
        <authorList>
            <consortium name="The Broad Institute Genomics Platform"/>
            <consortium name="The Broad Institute Genome Sequencing Center for Infectious Disease"/>
            <person name="Wu L."/>
            <person name="Ma J."/>
        </authorList>
    </citation>
    <scope>NUCLEOTIDE SEQUENCE [LARGE SCALE GENOMIC DNA]</scope>
    <source>
        <strain evidence="2">JCM 17706</strain>
    </source>
</reference>
<keyword evidence="2" id="KW-1185">Reference proteome</keyword>
<comment type="caution">
    <text evidence="1">The sequence shown here is derived from an EMBL/GenBank/DDBJ whole genome shotgun (WGS) entry which is preliminary data.</text>
</comment>
<evidence type="ECO:0000313" key="1">
    <source>
        <dbReference type="EMBL" id="GAA5101403.1"/>
    </source>
</evidence>
<dbReference type="Pfam" id="PF07996">
    <property type="entry name" value="T4SS"/>
    <property type="match status" value="1"/>
</dbReference>
<organism evidence="1 2">
    <name type="scientific">Bartonella acomydis</name>
    <dbReference type="NCBI Taxonomy" id="686234"/>
    <lineage>
        <taxon>Bacteria</taxon>
        <taxon>Pseudomonadati</taxon>
        <taxon>Pseudomonadota</taxon>
        <taxon>Alphaproteobacteria</taxon>
        <taxon>Hyphomicrobiales</taxon>
        <taxon>Bartonellaceae</taxon>
        <taxon>Bartonella</taxon>
    </lineage>
</organism>
<accession>A0ABP9MVW1</accession>
<evidence type="ECO:0000313" key="2">
    <source>
        <dbReference type="Proteomes" id="UP001501525"/>
    </source>
</evidence>
<dbReference type="InterPro" id="IPR014158">
    <property type="entry name" value="T4SS_VirB5"/>
</dbReference>
<name>A0ABP9MVW1_9HYPH</name>
<dbReference type="Gene3D" id="1.20.58.430">
    <property type="entry name" value="Type IV secretion system, VirB5-domain"/>
    <property type="match status" value="1"/>
</dbReference>
<dbReference type="RefSeq" id="WP_345097245.1">
    <property type="nucleotide sequence ID" value="NZ_BAABIY010000064.1"/>
</dbReference>
<dbReference type="Proteomes" id="UP001501525">
    <property type="component" value="Unassembled WGS sequence"/>
</dbReference>
<protein>
    <submittedName>
        <fullName evidence="1">P-type DNA transfer protein VirB5</fullName>
    </submittedName>
</protein>
<sequence>MKKLIVATTISIFLGTSNFTLRAQENEGVRAQENEEVRAQENEEALSNQLLNIMNEQLRYTKTQLNEIEKIHHSITGIRIPNSEMKKADNGLLLMEPKYIYDEDNEKEISERFPQLIENIKKQEEEYSQKPTVHEIRTLIDLRSQYAAVIDKVVSLQVFEETESRFMQIAQHLMAIKDTRDLKGIIELQTQIKSILAMIQNEATKLQMVAHLRNAEQELIRQQKYKRNIRILNHQNSQMPAVQLQYARALQ</sequence>
<proteinExistence type="predicted"/>